<dbReference type="GO" id="GO:0009055">
    <property type="term" value="F:electron transfer activity"/>
    <property type="evidence" value="ECO:0007669"/>
    <property type="project" value="InterPro"/>
</dbReference>
<name>A0A1F6SWL8_9PROT</name>
<feature type="transmembrane region" description="Helical" evidence="13">
    <location>
        <begin position="106"/>
        <end position="123"/>
    </location>
</feature>
<keyword evidence="7 12" id="KW-0479">Metal-binding</keyword>
<dbReference type="GO" id="GO:0016020">
    <property type="term" value="C:membrane"/>
    <property type="evidence" value="ECO:0007669"/>
    <property type="project" value="UniProtKB-SubCell"/>
</dbReference>
<comment type="caution">
    <text evidence="14">The sequence shown here is derived from an EMBL/GenBank/DDBJ whole genome shotgun (WGS) entry which is preliminary data.</text>
</comment>
<comment type="function">
    <text evidence="1">Membrane-anchoring subunit of succinate dehydrogenase (SDH).</text>
</comment>
<dbReference type="PROSITE" id="PS01000">
    <property type="entry name" value="SDH_CYT_1"/>
    <property type="match status" value="1"/>
</dbReference>
<evidence type="ECO:0000256" key="11">
    <source>
        <dbReference type="ARBA" id="ARBA00025912"/>
    </source>
</evidence>
<evidence type="ECO:0000256" key="5">
    <source>
        <dbReference type="ARBA" id="ARBA00022617"/>
    </source>
</evidence>
<keyword evidence="9 12" id="KW-0408">Iron</keyword>
<organism evidence="14 15">
    <name type="scientific">Candidatus Muproteobacteria bacterium RBG_16_64_10</name>
    <dbReference type="NCBI Taxonomy" id="1817757"/>
    <lineage>
        <taxon>Bacteria</taxon>
        <taxon>Pseudomonadati</taxon>
        <taxon>Pseudomonadota</taxon>
        <taxon>Candidatus Muproteobacteria</taxon>
    </lineage>
</organism>
<evidence type="ECO:0000313" key="14">
    <source>
        <dbReference type="EMBL" id="OGI37125.1"/>
    </source>
</evidence>
<dbReference type="PIRSF" id="PIRSF000178">
    <property type="entry name" value="SDH_cyt_b560"/>
    <property type="match status" value="1"/>
</dbReference>
<evidence type="ECO:0000256" key="12">
    <source>
        <dbReference type="PIRSR" id="PIRSR000178-1"/>
    </source>
</evidence>
<evidence type="ECO:0000256" key="6">
    <source>
        <dbReference type="ARBA" id="ARBA00022692"/>
    </source>
</evidence>
<keyword evidence="6 13" id="KW-0812">Transmembrane</keyword>
<evidence type="ECO:0000313" key="15">
    <source>
        <dbReference type="Proteomes" id="UP000179334"/>
    </source>
</evidence>
<dbReference type="Pfam" id="PF01127">
    <property type="entry name" value="Sdh_cyt"/>
    <property type="match status" value="1"/>
</dbReference>
<accession>A0A1F6SWL8</accession>
<dbReference type="AlphaFoldDB" id="A0A1F6SWL8"/>
<evidence type="ECO:0000256" key="8">
    <source>
        <dbReference type="ARBA" id="ARBA00022989"/>
    </source>
</evidence>
<dbReference type="NCBIfam" id="TIGR02970">
    <property type="entry name" value="succ_dehyd_cytB"/>
    <property type="match status" value="1"/>
</dbReference>
<evidence type="ECO:0000256" key="3">
    <source>
        <dbReference type="ARBA" id="ARBA00007244"/>
    </source>
</evidence>
<proteinExistence type="inferred from homology"/>
<sequence length="125" mass="13621">MERNKNRPVFLNLARIRLPIGGVVSILHRASGVVLVLMLPPLLYGLQQSLSGPAEYAAITAHLSTHTGRIIALTLLWIFAQHLFSGIRHLLFDLDIGLDKQPARRLAWLSLAASALVVVIAGVCL</sequence>
<evidence type="ECO:0000256" key="10">
    <source>
        <dbReference type="ARBA" id="ARBA00023136"/>
    </source>
</evidence>
<comment type="subunit">
    <text evidence="11">Part of an enzyme complex containing four subunits: a flavoprotein, an iron-sulfur protein, plus two membrane-anchoring proteins, SdhC and SdhD. The complex can form homotrimers.</text>
</comment>
<reference evidence="14 15" key="1">
    <citation type="journal article" date="2016" name="Nat. Commun.">
        <title>Thousands of microbial genomes shed light on interconnected biogeochemical processes in an aquifer system.</title>
        <authorList>
            <person name="Anantharaman K."/>
            <person name="Brown C.T."/>
            <person name="Hug L.A."/>
            <person name="Sharon I."/>
            <person name="Castelle C.J."/>
            <person name="Probst A.J."/>
            <person name="Thomas B.C."/>
            <person name="Singh A."/>
            <person name="Wilkins M.J."/>
            <person name="Karaoz U."/>
            <person name="Brodie E.L."/>
            <person name="Williams K.H."/>
            <person name="Hubbard S.S."/>
            <person name="Banfield J.F."/>
        </authorList>
    </citation>
    <scope>NUCLEOTIDE SEQUENCE [LARGE SCALE GENOMIC DNA]</scope>
</reference>
<dbReference type="Gene3D" id="1.20.1300.10">
    <property type="entry name" value="Fumarate reductase/succinate dehydrogenase, transmembrane subunit"/>
    <property type="match status" value="1"/>
</dbReference>
<dbReference type="GO" id="GO:0046872">
    <property type="term" value="F:metal ion binding"/>
    <property type="evidence" value="ECO:0007669"/>
    <property type="project" value="UniProtKB-KW"/>
</dbReference>
<dbReference type="InterPro" id="IPR034804">
    <property type="entry name" value="SQR/QFR_C/D"/>
</dbReference>
<evidence type="ECO:0000256" key="9">
    <source>
        <dbReference type="ARBA" id="ARBA00023004"/>
    </source>
</evidence>
<dbReference type="InterPro" id="IPR014314">
    <property type="entry name" value="Succ_DH_cytb556"/>
</dbReference>
<evidence type="ECO:0000256" key="4">
    <source>
        <dbReference type="ARBA" id="ARBA00020076"/>
    </source>
</evidence>
<feature type="binding site" description="axial binding residue" evidence="12">
    <location>
        <position position="82"/>
    </location>
    <ligand>
        <name>heme</name>
        <dbReference type="ChEBI" id="CHEBI:30413"/>
        <note>ligand shared with second transmembrane subunit</note>
    </ligand>
    <ligandPart>
        <name>Fe</name>
        <dbReference type="ChEBI" id="CHEBI:18248"/>
    </ligandPart>
</feature>
<evidence type="ECO:0000256" key="2">
    <source>
        <dbReference type="ARBA" id="ARBA00004141"/>
    </source>
</evidence>
<feature type="transmembrane region" description="Helical" evidence="13">
    <location>
        <begin position="66"/>
        <end position="85"/>
    </location>
</feature>
<evidence type="ECO:0000256" key="1">
    <source>
        <dbReference type="ARBA" id="ARBA00004050"/>
    </source>
</evidence>
<dbReference type="EMBL" id="MFSR01000098">
    <property type="protein sequence ID" value="OGI37125.1"/>
    <property type="molecule type" value="Genomic_DNA"/>
</dbReference>
<evidence type="ECO:0000256" key="7">
    <source>
        <dbReference type="ARBA" id="ARBA00022723"/>
    </source>
</evidence>
<dbReference type="InterPro" id="IPR018495">
    <property type="entry name" value="Succ_DH_cyt_bsu_CS"/>
</dbReference>
<comment type="cofactor">
    <cofactor evidence="12">
        <name>heme</name>
        <dbReference type="ChEBI" id="CHEBI:30413"/>
    </cofactor>
    <text evidence="12">The heme is bound between the two transmembrane subunits.</text>
</comment>
<dbReference type="GO" id="GO:0006099">
    <property type="term" value="P:tricarboxylic acid cycle"/>
    <property type="evidence" value="ECO:0007669"/>
    <property type="project" value="InterPro"/>
</dbReference>
<gene>
    <name evidence="14" type="ORF">A2V91_02030</name>
</gene>
<dbReference type="CDD" id="cd03499">
    <property type="entry name" value="SQR_TypeC_SdhC"/>
    <property type="match status" value="1"/>
</dbReference>
<dbReference type="Proteomes" id="UP000179334">
    <property type="component" value="Unassembled WGS sequence"/>
</dbReference>
<dbReference type="InterPro" id="IPR000701">
    <property type="entry name" value="SuccDH_FuR_B_TM-su"/>
</dbReference>
<protein>
    <recommendedName>
        <fullName evidence="4">Succinate dehydrogenase cytochrome b556 subunit</fullName>
    </recommendedName>
</protein>
<dbReference type="SUPFAM" id="SSF81343">
    <property type="entry name" value="Fumarate reductase respiratory complex transmembrane subunits"/>
    <property type="match status" value="1"/>
</dbReference>
<keyword evidence="5 12" id="KW-0349">Heme</keyword>
<comment type="similarity">
    <text evidence="3">Belongs to the cytochrome b560 family.</text>
</comment>
<comment type="subcellular location">
    <subcellularLocation>
        <location evidence="2">Membrane</location>
        <topology evidence="2">Multi-pass membrane protein</topology>
    </subcellularLocation>
</comment>
<keyword evidence="10 13" id="KW-0472">Membrane</keyword>
<evidence type="ECO:0000256" key="13">
    <source>
        <dbReference type="SAM" id="Phobius"/>
    </source>
</evidence>
<keyword evidence="8 13" id="KW-1133">Transmembrane helix</keyword>
<feature type="transmembrane region" description="Helical" evidence="13">
    <location>
        <begin position="20"/>
        <end position="46"/>
    </location>
</feature>